<evidence type="ECO:0000256" key="2">
    <source>
        <dbReference type="ARBA" id="ARBA00007015"/>
    </source>
</evidence>
<dbReference type="GO" id="GO:0016020">
    <property type="term" value="C:membrane"/>
    <property type="evidence" value="ECO:0007669"/>
    <property type="project" value="UniProtKB-SubCell"/>
</dbReference>
<evidence type="ECO:0000256" key="6">
    <source>
        <dbReference type="ARBA" id="ARBA00023136"/>
    </source>
</evidence>
<keyword evidence="6 8" id="KW-0472">Membrane</keyword>
<keyword evidence="5 8" id="KW-1133">Transmembrane helix</keyword>
<feature type="transmembrane region" description="Helical" evidence="8">
    <location>
        <begin position="62"/>
        <end position="85"/>
    </location>
</feature>
<feature type="transmembrane region" description="Helical" evidence="8">
    <location>
        <begin position="259"/>
        <end position="279"/>
    </location>
</feature>
<feature type="transmembrane region" description="Helical" evidence="8">
    <location>
        <begin position="348"/>
        <end position="367"/>
    </location>
</feature>
<evidence type="ECO:0000256" key="4">
    <source>
        <dbReference type="ARBA" id="ARBA00022692"/>
    </source>
</evidence>
<protein>
    <recommendedName>
        <fullName evidence="10">Folate-biopterin transporter 6</fullName>
    </recommendedName>
</protein>
<evidence type="ECO:0000256" key="8">
    <source>
        <dbReference type="SAM" id="Phobius"/>
    </source>
</evidence>
<evidence type="ECO:0008006" key="10">
    <source>
        <dbReference type="Google" id="ProtNLM"/>
    </source>
</evidence>
<accession>A0A6V7P473</accession>
<dbReference type="AlphaFoldDB" id="A0A6V7P473"/>
<dbReference type="SUPFAM" id="SSF103473">
    <property type="entry name" value="MFS general substrate transporter"/>
    <property type="match status" value="1"/>
</dbReference>
<dbReference type="InterPro" id="IPR039309">
    <property type="entry name" value="BT1"/>
</dbReference>
<feature type="transmembrane region" description="Helical" evidence="8">
    <location>
        <begin position="105"/>
        <end position="125"/>
    </location>
</feature>
<evidence type="ECO:0000313" key="9">
    <source>
        <dbReference type="EMBL" id="CAD1825610.1"/>
    </source>
</evidence>
<feature type="transmembrane region" description="Helical" evidence="8">
    <location>
        <begin position="379"/>
        <end position="401"/>
    </location>
</feature>
<sequence>MESISSSESKKLVDGPASQSADPSAINADTKKQKLCVWQQQQQIVGLVAEPFRWVAMLCRELNATFVVGVVLVYGLSNGFAGSFFRVVSDYYWKDVQKAQPSAVQLFMGLYYVPWVLKPVWGVLTDVVPVRGYRRRPYFIVAGILGATAATIVSSAGGLPAVAALVCLVGMTAAVAIADVTIDACIARNSIEKPSLAPDMQSLSGFVSSLGALVGYSTSGIFVHKLGAQVGIHRPVQFKFLKKNNYFMNTVWLASDRSIGIMAIPALLLILLGFVIFELKTNQVSEKHKVWDKMGAAVRGMGKTITYAAVWKPSLYMYLSLALSISTHEGQFYWYTDKTAGPAFSQEFIGIIYAIGALASMIGVLIYHKLLKNLPFRSLLFYAQLLYAVSGMLDLIFVLRWNRKLGIPDYLFVIFEECTSRIISRIRWMPMIVLSTKLCPLGIEGTFFALLMCIDSLGTLSSKTGGGIVLHALHVTRTDFRNLWLVVFIRNLLRLSTLCLIFLVPKADQTDVLLPPDILESSRSFQKEEEESLELAKFSEMEEV</sequence>
<feature type="transmembrane region" description="Helical" evidence="8">
    <location>
        <begin position="137"/>
        <end position="156"/>
    </location>
</feature>
<proteinExistence type="inferred from homology"/>
<dbReference type="InterPro" id="IPR004324">
    <property type="entry name" value="FBT"/>
</dbReference>
<gene>
    <name evidence="9" type="ORF">CB5_LOCUS8821</name>
</gene>
<feature type="transmembrane region" description="Helical" evidence="8">
    <location>
        <begin position="315"/>
        <end position="336"/>
    </location>
</feature>
<dbReference type="EMBL" id="LR862145">
    <property type="protein sequence ID" value="CAD1825610.1"/>
    <property type="molecule type" value="Genomic_DNA"/>
</dbReference>
<dbReference type="PANTHER" id="PTHR31585">
    <property type="entry name" value="FOLATE-BIOPTERIN TRANSPORTER 1, CHLOROPLASTIC"/>
    <property type="match status" value="1"/>
</dbReference>
<dbReference type="InterPro" id="IPR036259">
    <property type="entry name" value="MFS_trans_sf"/>
</dbReference>
<evidence type="ECO:0000256" key="3">
    <source>
        <dbReference type="ARBA" id="ARBA00022448"/>
    </source>
</evidence>
<dbReference type="CDD" id="cd17484">
    <property type="entry name" value="MFS_FBT"/>
    <property type="match status" value="1"/>
</dbReference>
<feature type="transmembrane region" description="Helical" evidence="8">
    <location>
        <begin position="203"/>
        <end position="223"/>
    </location>
</feature>
<feature type="transmembrane region" description="Helical" evidence="8">
    <location>
        <begin position="162"/>
        <end position="182"/>
    </location>
</feature>
<dbReference type="Pfam" id="PF03092">
    <property type="entry name" value="BT1"/>
    <property type="match status" value="1"/>
</dbReference>
<name>A0A6V7P473_ANACO</name>
<comment type="subcellular location">
    <subcellularLocation>
        <location evidence="1">Membrane</location>
        <topology evidence="1">Multi-pass membrane protein</topology>
    </subcellularLocation>
</comment>
<dbReference type="Gene3D" id="1.20.1250.20">
    <property type="entry name" value="MFS general substrate transporter like domains"/>
    <property type="match status" value="1"/>
</dbReference>
<dbReference type="NCBIfam" id="TIGR00788">
    <property type="entry name" value="fbt"/>
    <property type="match status" value="1"/>
</dbReference>
<reference evidence="9" key="1">
    <citation type="submission" date="2020-07" db="EMBL/GenBank/DDBJ databases">
        <authorList>
            <person name="Lin J."/>
        </authorList>
    </citation>
    <scope>NUCLEOTIDE SEQUENCE</scope>
</reference>
<comment type="similarity">
    <text evidence="2">Belongs to the major facilitator superfamily. Folate-biopterin transporter (TC 2.A.71) family.</text>
</comment>
<evidence type="ECO:0000256" key="1">
    <source>
        <dbReference type="ARBA" id="ARBA00004141"/>
    </source>
</evidence>
<evidence type="ECO:0000256" key="7">
    <source>
        <dbReference type="SAM" id="MobiDB-lite"/>
    </source>
</evidence>
<keyword evidence="3" id="KW-0813">Transport</keyword>
<evidence type="ECO:0000256" key="5">
    <source>
        <dbReference type="ARBA" id="ARBA00022989"/>
    </source>
</evidence>
<feature type="region of interest" description="Disordered" evidence="7">
    <location>
        <begin position="1"/>
        <end position="25"/>
    </location>
</feature>
<dbReference type="PANTHER" id="PTHR31585:SF44">
    <property type="entry name" value="FOLATE-BIOPTERIN TRANSPORTER 6-RELATED"/>
    <property type="match status" value="1"/>
</dbReference>
<keyword evidence="4 8" id="KW-0812">Transmembrane</keyword>
<organism evidence="9">
    <name type="scientific">Ananas comosus var. bracteatus</name>
    <name type="common">red pineapple</name>
    <dbReference type="NCBI Taxonomy" id="296719"/>
    <lineage>
        <taxon>Eukaryota</taxon>
        <taxon>Viridiplantae</taxon>
        <taxon>Streptophyta</taxon>
        <taxon>Embryophyta</taxon>
        <taxon>Tracheophyta</taxon>
        <taxon>Spermatophyta</taxon>
        <taxon>Magnoliopsida</taxon>
        <taxon>Liliopsida</taxon>
        <taxon>Poales</taxon>
        <taxon>Bromeliaceae</taxon>
        <taxon>Bromelioideae</taxon>
        <taxon>Ananas</taxon>
    </lineage>
</organism>